<dbReference type="OrthoDB" id="359268at2"/>
<dbReference type="InterPro" id="IPR008254">
    <property type="entry name" value="Flavodoxin/NO_synth"/>
</dbReference>
<organism evidence="5 6">
    <name type="scientific">Ventosimonas gracilis</name>
    <dbReference type="NCBI Taxonomy" id="1680762"/>
    <lineage>
        <taxon>Bacteria</taxon>
        <taxon>Pseudomonadati</taxon>
        <taxon>Pseudomonadota</taxon>
        <taxon>Gammaproteobacteria</taxon>
        <taxon>Pseudomonadales</taxon>
        <taxon>Ventosimonadaceae</taxon>
        <taxon>Ventosimonas</taxon>
    </lineage>
</organism>
<dbReference type="InterPro" id="IPR029039">
    <property type="entry name" value="Flavoprotein-like_sf"/>
</dbReference>
<evidence type="ECO:0000259" key="4">
    <source>
        <dbReference type="PROSITE" id="PS50902"/>
    </source>
</evidence>
<evidence type="ECO:0000313" key="5">
    <source>
        <dbReference type="EMBL" id="KXU37164.1"/>
    </source>
</evidence>
<proteinExistence type="predicted"/>
<keyword evidence="3" id="KW-0249">Electron transport</keyword>
<dbReference type="GO" id="GO:0005829">
    <property type="term" value="C:cytosol"/>
    <property type="evidence" value="ECO:0007669"/>
    <property type="project" value="TreeGrafter"/>
</dbReference>
<sequence>MKLHILFGTETGNAEMVADDLAEAAGREFEVSVQDMAQLDVSELIEPDGLYLIVCSTYGDGELPASAQPFAQNLSEQQPNLSGLRFAIFGLGDSFYATYNQGSALIAAQLTELGASQVGERGLHDATSGELPGEVAQDWLKTLLTQL</sequence>
<reference evidence="5 6" key="1">
    <citation type="submission" date="2016-02" db="EMBL/GenBank/DDBJ databases">
        <authorList>
            <person name="Wen L."/>
            <person name="He K."/>
            <person name="Yang H."/>
        </authorList>
    </citation>
    <scope>NUCLEOTIDE SEQUENCE [LARGE SCALE GENOMIC DNA]</scope>
    <source>
        <strain evidence="5 6">CV58</strain>
    </source>
</reference>
<dbReference type="SUPFAM" id="SSF52218">
    <property type="entry name" value="Flavoproteins"/>
    <property type="match status" value="1"/>
</dbReference>
<dbReference type="GO" id="GO:0010181">
    <property type="term" value="F:FMN binding"/>
    <property type="evidence" value="ECO:0007669"/>
    <property type="project" value="InterPro"/>
</dbReference>
<dbReference type="GO" id="GO:0050660">
    <property type="term" value="F:flavin adenine dinucleotide binding"/>
    <property type="evidence" value="ECO:0007669"/>
    <property type="project" value="TreeGrafter"/>
</dbReference>
<name>A0A139SRM8_9GAMM</name>
<dbReference type="RefSeq" id="WP_068391089.1">
    <property type="nucleotide sequence ID" value="NZ_LSZO01000169.1"/>
</dbReference>
<keyword evidence="6" id="KW-1185">Reference proteome</keyword>
<dbReference type="PROSITE" id="PS50902">
    <property type="entry name" value="FLAVODOXIN_LIKE"/>
    <property type="match status" value="1"/>
</dbReference>
<keyword evidence="1" id="KW-0285">Flavoprotein</keyword>
<evidence type="ECO:0000313" key="6">
    <source>
        <dbReference type="Proteomes" id="UP000072660"/>
    </source>
</evidence>
<dbReference type="Proteomes" id="UP000072660">
    <property type="component" value="Unassembled WGS sequence"/>
</dbReference>
<dbReference type="PANTHER" id="PTHR19384">
    <property type="entry name" value="NITRIC OXIDE SYNTHASE-RELATED"/>
    <property type="match status" value="1"/>
</dbReference>
<dbReference type="PRINTS" id="PR00369">
    <property type="entry name" value="FLAVODOXIN"/>
</dbReference>
<dbReference type="Gene3D" id="3.40.50.360">
    <property type="match status" value="1"/>
</dbReference>
<evidence type="ECO:0000256" key="2">
    <source>
        <dbReference type="ARBA" id="ARBA00022643"/>
    </source>
</evidence>
<feature type="domain" description="Flavodoxin-like" evidence="4">
    <location>
        <begin position="3"/>
        <end position="144"/>
    </location>
</feature>
<gene>
    <name evidence="5" type="ORF">AXE65_03880</name>
</gene>
<protein>
    <submittedName>
        <fullName evidence="5">Nitric oxide synthase</fullName>
    </submittedName>
</protein>
<evidence type="ECO:0000256" key="1">
    <source>
        <dbReference type="ARBA" id="ARBA00022630"/>
    </source>
</evidence>
<dbReference type="EMBL" id="LSZO01000169">
    <property type="protein sequence ID" value="KXU37164.1"/>
    <property type="molecule type" value="Genomic_DNA"/>
</dbReference>
<dbReference type="Pfam" id="PF00258">
    <property type="entry name" value="Flavodoxin_1"/>
    <property type="match status" value="1"/>
</dbReference>
<accession>A0A139SRM8</accession>
<comment type="caution">
    <text evidence="5">The sequence shown here is derived from an EMBL/GenBank/DDBJ whole genome shotgun (WGS) entry which is preliminary data.</text>
</comment>
<dbReference type="AlphaFoldDB" id="A0A139SRM8"/>
<keyword evidence="3" id="KW-0813">Transport</keyword>
<dbReference type="GO" id="GO:0016655">
    <property type="term" value="F:oxidoreductase activity, acting on NAD(P)H, quinone or similar compound as acceptor"/>
    <property type="evidence" value="ECO:0007669"/>
    <property type="project" value="UniProtKB-ARBA"/>
</dbReference>
<keyword evidence="2" id="KW-0288">FMN</keyword>
<evidence type="ECO:0000256" key="3">
    <source>
        <dbReference type="ARBA" id="ARBA00022982"/>
    </source>
</evidence>
<dbReference type="InterPro" id="IPR001094">
    <property type="entry name" value="Flavdoxin-like"/>
</dbReference>